<protein>
    <submittedName>
        <fullName evidence="3">Transmembrane protein, putative</fullName>
    </submittedName>
</protein>
<feature type="region of interest" description="Disordered" evidence="1">
    <location>
        <begin position="2038"/>
        <end position="2060"/>
    </location>
</feature>
<accession>Q24GM8</accession>
<feature type="transmembrane region" description="Helical" evidence="2">
    <location>
        <begin position="2367"/>
        <end position="2388"/>
    </location>
</feature>
<organism evidence="3 4">
    <name type="scientific">Tetrahymena thermophila (strain SB210)</name>
    <dbReference type="NCBI Taxonomy" id="312017"/>
    <lineage>
        <taxon>Eukaryota</taxon>
        <taxon>Sar</taxon>
        <taxon>Alveolata</taxon>
        <taxon>Ciliophora</taxon>
        <taxon>Intramacronucleata</taxon>
        <taxon>Oligohymenophorea</taxon>
        <taxon>Hymenostomatida</taxon>
        <taxon>Tetrahymenina</taxon>
        <taxon>Tetrahymenidae</taxon>
        <taxon>Tetrahymena</taxon>
    </lineage>
</organism>
<feature type="transmembrane region" description="Helical" evidence="2">
    <location>
        <begin position="2281"/>
        <end position="2304"/>
    </location>
</feature>
<dbReference type="SUPFAM" id="SSF50998">
    <property type="entry name" value="Quinoprotein alcohol dehydrogenase-like"/>
    <property type="match status" value="1"/>
</dbReference>
<reference evidence="4" key="1">
    <citation type="journal article" date="2006" name="PLoS Biol.">
        <title>Macronuclear genome sequence of the ciliate Tetrahymena thermophila, a model eukaryote.</title>
        <authorList>
            <person name="Eisen J.A."/>
            <person name="Coyne R.S."/>
            <person name="Wu M."/>
            <person name="Wu D."/>
            <person name="Thiagarajan M."/>
            <person name="Wortman J.R."/>
            <person name="Badger J.H."/>
            <person name="Ren Q."/>
            <person name="Amedeo P."/>
            <person name="Jones K.M."/>
            <person name="Tallon L.J."/>
            <person name="Delcher A.L."/>
            <person name="Salzberg S.L."/>
            <person name="Silva J.C."/>
            <person name="Haas B.J."/>
            <person name="Majoros W.H."/>
            <person name="Farzad M."/>
            <person name="Carlton J.M."/>
            <person name="Smith R.K. Jr."/>
            <person name="Garg J."/>
            <person name="Pearlman R.E."/>
            <person name="Karrer K.M."/>
            <person name="Sun L."/>
            <person name="Manning G."/>
            <person name="Elde N.C."/>
            <person name="Turkewitz A.P."/>
            <person name="Asai D.J."/>
            <person name="Wilkes D.E."/>
            <person name="Wang Y."/>
            <person name="Cai H."/>
            <person name="Collins K."/>
            <person name="Stewart B.A."/>
            <person name="Lee S.R."/>
            <person name="Wilamowska K."/>
            <person name="Weinberg Z."/>
            <person name="Ruzzo W.L."/>
            <person name="Wloga D."/>
            <person name="Gaertig J."/>
            <person name="Frankel J."/>
            <person name="Tsao C.-C."/>
            <person name="Gorovsky M.A."/>
            <person name="Keeling P.J."/>
            <person name="Waller R.F."/>
            <person name="Patron N.J."/>
            <person name="Cherry J.M."/>
            <person name="Stover N.A."/>
            <person name="Krieger C.J."/>
            <person name="del Toro C."/>
            <person name="Ryder H.F."/>
            <person name="Williamson S.C."/>
            <person name="Barbeau R.A."/>
            <person name="Hamilton E.P."/>
            <person name="Orias E."/>
        </authorList>
    </citation>
    <scope>NUCLEOTIDE SEQUENCE [LARGE SCALE GENOMIC DNA]</scope>
    <source>
        <strain evidence="4">SB210</strain>
    </source>
</reference>
<evidence type="ECO:0000313" key="3">
    <source>
        <dbReference type="EMBL" id="EAS06934.2"/>
    </source>
</evidence>
<evidence type="ECO:0000256" key="2">
    <source>
        <dbReference type="SAM" id="Phobius"/>
    </source>
</evidence>
<dbReference type="GeneID" id="7844868"/>
<sequence>MSQQNSQKVIHLKTKIAFQFIVWSLVNTAKAQIRQCPQIESYHNLLDNTYSNYAPQQVLQIPKTNILLVSTVNINDYVESIIYFLDLDTDQKNVKTFVKPEFSVQTMDYISYSNKIVAVNYNQVIVANPKTFKSESKLGISDLVFANVISNTQYIILTQQENQLFVFDSENNYIVSSLDYKINDTSYQKQRFFYSNIYKFKCQNDLIIITGSTIGLFATSIDSNSLVLRSHGIIDKTQTNYLNNCRPYYKHPDEDILFTGGYNYQVQAIKIKSFNESSYIQMMDINLFNGQSGLYLLNIVYVSVSNQSFLLISTNVLLFQLKIQIDLLNNKVIPLNNLQPTQFNIDSQMAFYPLQNKTEIIICSSYNITIFNYQTNQINFRLGFYSDFQSRNFIYETKDQQLIAAITNNTMSYSKKQAIQDTYKVQNKKFSYNIYQDFNSVYKVKNCDTCILAELRDKKNNDYISTSLIYPIETLDKPQPIVTKQFSFSWDKVGDTLDPFFYGGKIWVVLSFHNKQQFNFAINGLFYLINAQNTTEFYILKSSNSTDNQQNTQFAIASLFDTSNPEIIGVDCQGKMYIWSLQSNYNLKQSFQLQNCVNSYIGEIFQNEQTKKLIIVCQGYLLYSFDFITKEMQFLIKLSSAPLVIRSFANISLIAVPDFKAGIAYLFKYNSISNNFDLILQISSGQIVEYLIYIELLQDNTLWLQFQFSYIFYNLQSCLNDVSICTQCTNYYYFNITNAQDQNGFYGQGNQISPFTTSQSFFQSAITVQNYLDIMQKVKNIEMRIIVSPENIMELNYELINIDFQSVISLSLISSSDSQLAKILYNNQLMFTNYNQIYFQNIEINFLINSSSQCGLYFSNIQNSITVSNIQLVSPNNLSINCQQIIVDNSYLQILNYTLINQDFTNSTFFISTLNTQKVSIQNLTVINCTLGSQFQIFVQNTDVQIQAQNVQLLSNKCSPSDNLNNLPLFTAGHFSVQSLQIKNNNFCNKNIFQTIISYLHPNQTFTFVDIEVSNNQFFSDITYLLFDSLYSILTSPNHILNIQKANFYNNTVNSDQNISGFSFFQTDKIQNIFMQDINIINHSNIFLGTFQYADMISVLSFNCSNEIRYSMNEQNITTQGCLQMKEVQNININYIYFDNKKAIDNSLLIIDNKIIKQSTVNIVNGYFTNLLLIQTQKNTFANPIQIENSYEVDLFLNNTKFQNNKLISIPYTLTYSTTGLWIQNFIGQVIIFNSSFTNSSSNSKYNNVFVQSNRLQIISSNLTQSSFADYNLIQNSKDSILNQFGGMVYATVNLLQIQNCQFNQSTASKGSFLYVQSFGAEINIQINQTQFNEGYSFVDGSAIFIDNLGNQLNLTCSECSFENLFAFNPYSSHVGIQSYQLNQIKPSSLMFVGGNIQNFKGVKQSYFLNAQLANVNFENITQITSQEFVSNSIPFILYSKETNQEQSTLLNLVNSQVDIENTNIINLQIQSQQQNNNKLILSQNSTIQIKNSSIIKCNFSQSLVSLLGGQLILDNTIFSNINLISDARILENIQSVQQSYANSYSLIVANNSSIQVLNKSLFSQINCKLCNGGVFQISGSTINIQSSFFNQTSGYFGGALFIINMLGVNQIQNTIFKNCQSQFDGGALYILSQFQNNFNLAIQQTQFQENQSINGKGGAIFISSNILNPKNTYSNILNSNFINNKAQIGGGFYFQNISSVLQNNQFENNIGFVYGNDFFSYPTKLSLLNSQSFTGENVTKLNENFLEIANFRSGDSLNGIQFHLINDQYQSIFPVSVQEFETFNVQVKIEPNTLNAQNYQLRGDQYAYFDNNLKVFNFDQLTIVGVPGSSLIIQFFSNQIYNLDIQTNQLIQNYTFDIKINFRQCKSGEQTKQYLTFIECDICQPGFYSFDSQQCQICPQGGNCLGSDQIIVNQGYWRKSEQTALIIPCSNQDSNCIGGSYANNICYKGHIGALCEECDIEGNFWGKSYSKSGKFQCSECDKMKHNIVILLLIIFFTFISIQISVQGNFVSQKEQLAEILLRSAFYKKHLNKSSQSKIKQSSQFLNTDSRSHSKKQRIKSSNTLMLKSQQPSRNTTLQENTQQSIYIKLLTNYLQIISSVVSLNLFVPNEITEISSSIGQPIKQTSSSLDCQLIKINTKIPSIYFRVIFAQIVPIIYFLLYCFILSVFYKIFKIKQQFIFTKIPTALIFLIIYFQPDEVAQIISLLSCRNIGDTKYILSNVSYECYTDQYYYYSYRLLIPLLILWAFVLPLLLFAILFINKKFLDEVKTKLKFGFLFKEYNLHAYYWEFIKMIEKLAIILLINLYSQDIVIKGILVFLVIVIYGFLLIFIKPYRDEQINLIDFSSTCICGLTTLLVVLAYQNPFMYMYYSSYIIIISINLIFIIIMLKKLFNIYLKIISKKILKLRTIFQTRFTKKNHKIETSNNLKKVINPLIKSKVQKAFNRFLSFSDFEKKQFFMRMLHQQLMLEFNRDIKKSGSLAQFDSLEDKKFLNNIYQSQQIRSDLVLQNNLDSIMNTERIIPNSKRQLIQTSENNQSQCDLDSQNNQDFVINSVRTLQNKKRPILNTQITIQSECDLYSQNNEVLVLNTVKSRSQQSLQYKNAES</sequence>
<dbReference type="EMBL" id="GG662255">
    <property type="protein sequence ID" value="EAS06934.2"/>
    <property type="molecule type" value="Genomic_DNA"/>
</dbReference>
<keyword evidence="2 3" id="KW-0812">Transmembrane</keyword>
<dbReference type="OrthoDB" id="10693331at2759"/>
<proteinExistence type="predicted"/>
<evidence type="ECO:0000256" key="1">
    <source>
        <dbReference type="SAM" id="MobiDB-lite"/>
    </source>
</evidence>
<dbReference type="Proteomes" id="UP000009168">
    <property type="component" value="Unassembled WGS sequence"/>
</dbReference>
<dbReference type="HOGENOM" id="CLU_001085_1_0_1"/>
<feature type="transmembrane region" description="Helical" evidence="2">
    <location>
        <begin position="2310"/>
        <end position="2329"/>
    </location>
</feature>
<name>Q24GM8_TETTS</name>
<dbReference type="PANTHER" id="PTHR11319:SF35">
    <property type="entry name" value="OUTER MEMBRANE PROTEIN PMPC-RELATED"/>
    <property type="match status" value="1"/>
</dbReference>
<feature type="transmembrane region" description="Helical" evidence="2">
    <location>
        <begin position="2341"/>
        <end position="2361"/>
    </location>
</feature>
<dbReference type="InterPro" id="IPR011047">
    <property type="entry name" value="Quinoprotein_ADH-like_sf"/>
</dbReference>
<dbReference type="RefSeq" id="XP_001027176.2">
    <property type="nucleotide sequence ID" value="XM_001027176.2"/>
</dbReference>
<evidence type="ECO:0000313" key="4">
    <source>
        <dbReference type="Proteomes" id="UP000009168"/>
    </source>
</evidence>
<keyword evidence="4" id="KW-1185">Reference proteome</keyword>
<keyword evidence="2" id="KW-1133">Transmembrane helix</keyword>
<feature type="transmembrane region" description="Helical" evidence="2">
    <location>
        <begin position="2238"/>
        <end position="2260"/>
    </location>
</feature>
<gene>
    <name evidence="3" type="ORF">TTHERM_01325770</name>
</gene>
<keyword evidence="2" id="KW-0472">Membrane</keyword>
<dbReference type="KEGG" id="tet:TTHERM_01325770"/>
<dbReference type="PANTHER" id="PTHR11319">
    <property type="entry name" value="G PROTEIN-COUPLED RECEPTOR-RELATED"/>
    <property type="match status" value="1"/>
</dbReference>
<feature type="transmembrane region" description="Helical" evidence="2">
    <location>
        <begin position="2144"/>
        <end position="2168"/>
    </location>
</feature>
<dbReference type="InParanoid" id="Q24GM8"/>